<dbReference type="RefSeq" id="WP_281874799.1">
    <property type="nucleotide sequence ID" value="NZ_AP026978.1"/>
</dbReference>
<dbReference type="EMBL" id="AP026978">
    <property type="protein sequence ID" value="BDU01667.1"/>
    <property type="molecule type" value="Genomic_DNA"/>
</dbReference>
<proteinExistence type="predicted"/>
<protein>
    <submittedName>
        <fullName evidence="3">Alpha/beta hydrolase</fullName>
    </submittedName>
</protein>
<feature type="domain" description="Alpha/beta hydrolase fold-3" evidence="2">
    <location>
        <begin position="88"/>
        <end position="293"/>
    </location>
</feature>
<dbReference type="PANTHER" id="PTHR48081">
    <property type="entry name" value="AB HYDROLASE SUPERFAMILY PROTEIN C4A8.06C"/>
    <property type="match status" value="1"/>
</dbReference>
<dbReference type="SUPFAM" id="SSF53474">
    <property type="entry name" value="alpha/beta-Hydrolases"/>
    <property type="match status" value="1"/>
</dbReference>
<sequence>MRGKVPLRVRILSALTTEPDWDPITPEQIIEVREAQAHKRRSALGRLVTGKPDQRARITTHTLDLPQRRVDVRVYRPEREDSALPLIIAFHGGGFLGGAPEQDDWLLGHLAANLPAVVTSVDYRLAPEHRIGAFVEDAHDAAAQLAESAPVFCADPARIALLGASAGATLAALTAIHARELGLAVRAQVLINPQLDWTDRIFGYPSFTENADAPSPTPAFCRAMLRFAIPEPFDRTTITPLLRDDLAGAAPALIQAAGLDPLADQAPAYADRLRQAGVDATLTHYPEAVHAFLSMPGLVPVARPARAEILGYLHTHLLARPGEQTCPLSRRTRRRFGGLTAVRETAPFPFGRAGRRA</sequence>
<keyword evidence="4" id="KW-1185">Reference proteome</keyword>
<dbReference type="PANTHER" id="PTHR48081:SF8">
    <property type="entry name" value="ALPHA_BETA HYDROLASE FOLD-3 DOMAIN-CONTAINING PROTEIN-RELATED"/>
    <property type="match status" value="1"/>
</dbReference>
<accession>A0ABN6U8Q9</accession>
<dbReference type="GO" id="GO:0016787">
    <property type="term" value="F:hydrolase activity"/>
    <property type="evidence" value="ECO:0007669"/>
    <property type="project" value="UniProtKB-KW"/>
</dbReference>
<dbReference type="Gene3D" id="3.40.50.1820">
    <property type="entry name" value="alpha/beta hydrolase"/>
    <property type="match status" value="1"/>
</dbReference>
<dbReference type="Pfam" id="PF07859">
    <property type="entry name" value="Abhydrolase_3"/>
    <property type="match status" value="1"/>
</dbReference>
<dbReference type="InterPro" id="IPR050300">
    <property type="entry name" value="GDXG_lipolytic_enzyme"/>
</dbReference>
<evidence type="ECO:0000256" key="1">
    <source>
        <dbReference type="ARBA" id="ARBA00022801"/>
    </source>
</evidence>
<dbReference type="InterPro" id="IPR029058">
    <property type="entry name" value="AB_hydrolase_fold"/>
</dbReference>
<organism evidence="3 4">
    <name type="scientific">Nocardia sputorum</name>
    <dbReference type="NCBI Taxonomy" id="2984338"/>
    <lineage>
        <taxon>Bacteria</taxon>
        <taxon>Bacillati</taxon>
        <taxon>Actinomycetota</taxon>
        <taxon>Actinomycetes</taxon>
        <taxon>Mycobacteriales</taxon>
        <taxon>Nocardiaceae</taxon>
        <taxon>Nocardia</taxon>
    </lineage>
</organism>
<evidence type="ECO:0000313" key="4">
    <source>
        <dbReference type="Proteomes" id="UP001317870"/>
    </source>
</evidence>
<evidence type="ECO:0000313" key="3">
    <source>
        <dbReference type="EMBL" id="BDU01667.1"/>
    </source>
</evidence>
<dbReference type="InterPro" id="IPR013094">
    <property type="entry name" value="AB_hydrolase_3"/>
</dbReference>
<dbReference type="Proteomes" id="UP001317870">
    <property type="component" value="Chromosome"/>
</dbReference>
<name>A0ABN6U8Q9_9NOCA</name>
<keyword evidence="1 3" id="KW-0378">Hydrolase</keyword>
<evidence type="ECO:0000259" key="2">
    <source>
        <dbReference type="Pfam" id="PF07859"/>
    </source>
</evidence>
<gene>
    <name evidence="3" type="ORF">IFM12276_46950</name>
</gene>
<reference evidence="3 4" key="1">
    <citation type="submission" date="2022-11" db="EMBL/GenBank/DDBJ databases">
        <title>Genome Sequencing of Nocardia sp. ON39_IFM12276 and assembly.</title>
        <authorList>
            <person name="Shimojima M."/>
            <person name="Toyokawa M."/>
            <person name="Uesaka K."/>
        </authorList>
    </citation>
    <scope>NUCLEOTIDE SEQUENCE [LARGE SCALE GENOMIC DNA]</scope>
    <source>
        <strain evidence="3 4">IFM 12276</strain>
    </source>
</reference>